<dbReference type="PANTHER" id="PTHR34482">
    <property type="entry name" value="DNA DAMAGE-INDUCIBLE PROTEIN 1-LIKE"/>
    <property type="match status" value="1"/>
</dbReference>
<evidence type="ECO:0000313" key="5">
    <source>
        <dbReference type="Proteomes" id="UP001187192"/>
    </source>
</evidence>
<dbReference type="PROSITE" id="PS50158">
    <property type="entry name" value="ZF_CCHC"/>
    <property type="match status" value="1"/>
</dbReference>
<dbReference type="Gene3D" id="4.10.60.10">
    <property type="entry name" value="Zinc finger, CCHC-type"/>
    <property type="match status" value="1"/>
</dbReference>
<dbReference type="Proteomes" id="UP001187192">
    <property type="component" value="Unassembled WGS sequence"/>
</dbReference>
<dbReference type="AlphaFoldDB" id="A0AA87Z8X4"/>
<accession>A0AA87Z8X4</accession>
<dbReference type="SMART" id="SM00343">
    <property type="entry name" value="ZnF_C2HC"/>
    <property type="match status" value="1"/>
</dbReference>
<dbReference type="InterPro" id="IPR036875">
    <property type="entry name" value="Znf_CCHC_sf"/>
</dbReference>
<keyword evidence="5" id="KW-1185">Reference proteome</keyword>
<dbReference type="InterPro" id="IPR001878">
    <property type="entry name" value="Znf_CCHC"/>
</dbReference>
<sequence>MDPVRVEEDREAVTSFYETFPLLFDGTRQTVPLAAWLYDMESIFSTSHIQARLQVSLASRCLRGDARTWWMTLGEPALPERTWGHFRTLVIARYGPIPDAGADAPYRDPEIYQDMHFERYYHFIEDWRAYPAESMGHYCRRFQEAMLPHVPQDLPSPGMQALLVLRHGLPPLIRQYVPAPTPDMTVGHMIEYILGAEAIVQAMQAGPLLEQQQETIRLRDQIAQLNQRPQVDEIPPPVHQAPPVYRVPPVVPPVPEVRQEIPRNAEIPMAQVGEQANVQPVREDLLYERFRRMKAPEFEGLTDPVAADNWLIDIQVILDFMRLTEQEKVLCASFALKKDARHWWTTVQMRRDVMAMSWQDFITEFRAMYYNAEILAVQQDEFTSLQQGSMTVMEAVQKFEQLARMCPELVQTEKEKVRRMMKMFRTDIAKQVSAGDNMPTLVSDCVSRAIRAEYWINRDKEARAQIFKARKEEKAVVKQTQPRQNTESNQKGQTSNPNQNAKQFGRNKRKGNFTGQGQQRNFPQKRNNRGREGNSVDYPSCAKCGKKHQGVCRMGTNACYLCGKEGHYARNCWRLLNPRPEFLPTQEEMLKQELLRW</sequence>
<feature type="region of interest" description="Disordered" evidence="2">
    <location>
        <begin position="472"/>
        <end position="539"/>
    </location>
</feature>
<dbReference type="Pfam" id="PF00098">
    <property type="entry name" value="zf-CCHC"/>
    <property type="match status" value="1"/>
</dbReference>
<comment type="caution">
    <text evidence="4">The sequence shown here is derived from an EMBL/GenBank/DDBJ whole genome shotgun (WGS) entry which is preliminary data.</text>
</comment>
<evidence type="ECO:0000259" key="3">
    <source>
        <dbReference type="PROSITE" id="PS50158"/>
    </source>
</evidence>
<feature type="domain" description="CCHC-type" evidence="3">
    <location>
        <begin position="559"/>
        <end position="572"/>
    </location>
</feature>
<name>A0AA87Z8X4_FICCA</name>
<organism evidence="4 5">
    <name type="scientific">Ficus carica</name>
    <name type="common">Common fig</name>
    <dbReference type="NCBI Taxonomy" id="3494"/>
    <lineage>
        <taxon>Eukaryota</taxon>
        <taxon>Viridiplantae</taxon>
        <taxon>Streptophyta</taxon>
        <taxon>Embryophyta</taxon>
        <taxon>Tracheophyta</taxon>
        <taxon>Spermatophyta</taxon>
        <taxon>Magnoliopsida</taxon>
        <taxon>eudicotyledons</taxon>
        <taxon>Gunneridae</taxon>
        <taxon>Pentapetalae</taxon>
        <taxon>rosids</taxon>
        <taxon>fabids</taxon>
        <taxon>Rosales</taxon>
        <taxon>Moraceae</taxon>
        <taxon>Ficeae</taxon>
        <taxon>Ficus</taxon>
    </lineage>
</organism>
<keyword evidence="1" id="KW-0479">Metal-binding</keyword>
<proteinExistence type="predicted"/>
<dbReference type="GO" id="GO:0003676">
    <property type="term" value="F:nucleic acid binding"/>
    <property type="evidence" value="ECO:0007669"/>
    <property type="project" value="InterPro"/>
</dbReference>
<reference evidence="4" key="1">
    <citation type="submission" date="2023-07" db="EMBL/GenBank/DDBJ databases">
        <title>draft genome sequence of fig (Ficus carica).</title>
        <authorList>
            <person name="Takahashi T."/>
            <person name="Nishimura K."/>
        </authorList>
    </citation>
    <scope>NUCLEOTIDE SEQUENCE</scope>
</reference>
<dbReference type="EMBL" id="BTGU01006582">
    <property type="protein sequence ID" value="GMN21448.1"/>
    <property type="molecule type" value="Genomic_DNA"/>
</dbReference>
<feature type="compositionally biased region" description="Polar residues" evidence="2">
    <location>
        <begin position="478"/>
        <end position="502"/>
    </location>
</feature>
<evidence type="ECO:0000256" key="2">
    <source>
        <dbReference type="SAM" id="MobiDB-lite"/>
    </source>
</evidence>
<evidence type="ECO:0000313" key="4">
    <source>
        <dbReference type="EMBL" id="GMN21448.1"/>
    </source>
</evidence>
<keyword evidence="1" id="KW-0862">Zinc</keyword>
<protein>
    <recommendedName>
        <fullName evidence="3">CCHC-type domain-containing protein</fullName>
    </recommendedName>
</protein>
<dbReference type="GO" id="GO:0008270">
    <property type="term" value="F:zinc ion binding"/>
    <property type="evidence" value="ECO:0007669"/>
    <property type="project" value="UniProtKB-KW"/>
</dbReference>
<dbReference type="Pfam" id="PF03732">
    <property type="entry name" value="Retrotrans_gag"/>
    <property type="match status" value="1"/>
</dbReference>
<gene>
    <name evidence="4" type="ORF">TIFTF001_048881</name>
</gene>
<evidence type="ECO:0000256" key="1">
    <source>
        <dbReference type="PROSITE-ProRule" id="PRU00047"/>
    </source>
</evidence>
<dbReference type="SUPFAM" id="SSF57756">
    <property type="entry name" value="Retrovirus zinc finger-like domains"/>
    <property type="match status" value="1"/>
</dbReference>
<keyword evidence="1" id="KW-0863">Zinc-finger</keyword>
<dbReference type="InterPro" id="IPR005162">
    <property type="entry name" value="Retrotrans_gag_dom"/>
</dbReference>
<feature type="compositionally biased region" description="Polar residues" evidence="2">
    <location>
        <begin position="513"/>
        <end position="525"/>
    </location>
</feature>